<dbReference type="InterPro" id="IPR051448">
    <property type="entry name" value="CdaR-like_regulators"/>
</dbReference>
<protein>
    <submittedName>
        <fullName evidence="3">PucR family transcriptional regulator ligand-binding domain-containing protein</fullName>
    </submittedName>
</protein>
<gene>
    <name evidence="3" type="ORF">QMQ05_01365</name>
</gene>
<dbReference type="KEGG" id="gey:QMQ05_01365"/>
<dbReference type="EMBL" id="CP125942">
    <property type="protein sequence ID" value="XAO46224.1"/>
    <property type="molecule type" value="Genomic_DNA"/>
</dbReference>
<name>A0AAU6WEN8_9MICC</name>
<dbReference type="AlphaFoldDB" id="A0AAU6WEN8"/>
<dbReference type="RefSeq" id="WP_345472366.1">
    <property type="nucleotide sequence ID" value="NZ_CP125942.1"/>
</dbReference>
<dbReference type="Gene3D" id="1.10.10.2840">
    <property type="entry name" value="PucR C-terminal helix-turn-helix domain"/>
    <property type="match status" value="1"/>
</dbReference>
<proteinExistence type="predicted"/>
<dbReference type="Pfam" id="PF07905">
    <property type="entry name" value="PucR"/>
    <property type="match status" value="1"/>
</dbReference>
<dbReference type="PANTHER" id="PTHR33744">
    <property type="entry name" value="CARBOHYDRATE DIACID REGULATOR"/>
    <property type="match status" value="1"/>
</dbReference>
<keyword evidence="4" id="KW-1185">Reference proteome</keyword>
<sequence>MASLLTVADLIADPTLDTNVIAGATGLDRTVRWAQTSESAEPWKWLGPEELLMTLGLNVPTGPEGQKDYVRQVHTAGIPGIAIGADGLAPSITTEMRLEADRLGLPLLSTGTSTPFVVIARTVAAATTNQLNRGVLMLSRLYQEAGSQSAQAKRRGDWAKKLLGVQVAVEDTATGCTVIGTRPTGALRRHSLSTLRTTQLLIPAEDQIDALLLVHLKLILSVDTNALLQQAESSISSGESLLRLGLAGQLSATQVKGGKWLAPGETFRVLAAPEKHGESLSMSLALHGLVPLQARWKQHAVAIVREQDLGTVRQISAAMNIALGSSLAQRDLVDLAGAAEEAISALPEASEAGVHEFSGLQVSLLARSASEAQGIISRVLGPLASETGQAELFRSTLFSLLEHDMQWQRTANALSIHRQTLVYRIKQVEEATGRSVRKVADLSDFHLARQAWVLLHD</sequence>
<feature type="domain" description="PucR C-terminal helix-turn-helix" evidence="2">
    <location>
        <begin position="395"/>
        <end position="448"/>
    </location>
</feature>
<dbReference type="Proteomes" id="UP001486888">
    <property type="component" value="Chromosome"/>
</dbReference>
<dbReference type="InterPro" id="IPR025736">
    <property type="entry name" value="PucR_C-HTH_dom"/>
</dbReference>
<dbReference type="PANTHER" id="PTHR33744:SF1">
    <property type="entry name" value="DNA-BINDING TRANSCRIPTIONAL ACTIVATOR ADER"/>
    <property type="match status" value="1"/>
</dbReference>
<evidence type="ECO:0000313" key="4">
    <source>
        <dbReference type="Proteomes" id="UP001486888"/>
    </source>
</evidence>
<organism evidence="3 4">
    <name type="scientific">Glutamicibacter ectropisis</name>
    <dbReference type="NCBI Taxonomy" id="3046593"/>
    <lineage>
        <taxon>Bacteria</taxon>
        <taxon>Bacillati</taxon>
        <taxon>Actinomycetota</taxon>
        <taxon>Actinomycetes</taxon>
        <taxon>Micrococcales</taxon>
        <taxon>Micrococcaceae</taxon>
        <taxon>Glutamicibacter</taxon>
    </lineage>
</organism>
<evidence type="ECO:0000259" key="1">
    <source>
        <dbReference type="Pfam" id="PF07905"/>
    </source>
</evidence>
<evidence type="ECO:0000259" key="2">
    <source>
        <dbReference type="Pfam" id="PF13556"/>
    </source>
</evidence>
<dbReference type="InterPro" id="IPR042070">
    <property type="entry name" value="PucR_C-HTH_sf"/>
</dbReference>
<dbReference type="Pfam" id="PF13556">
    <property type="entry name" value="HTH_30"/>
    <property type="match status" value="1"/>
</dbReference>
<dbReference type="InterPro" id="IPR012914">
    <property type="entry name" value="PucR_dom"/>
</dbReference>
<feature type="domain" description="Purine catabolism PurC-like" evidence="1">
    <location>
        <begin position="9"/>
        <end position="125"/>
    </location>
</feature>
<reference evidence="3 4" key="1">
    <citation type="submission" date="2023-05" db="EMBL/GenBank/DDBJ databases">
        <title>Glutamicibacter sp. B1, complete genome.</title>
        <authorList>
            <person name="Long Y.H."/>
            <person name="Fang T."/>
            <person name="Li X.Y."/>
        </authorList>
    </citation>
    <scope>NUCLEOTIDE SEQUENCE [LARGE SCALE GENOMIC DNA]</scope>
    <source>
        <strain evidence="3 4">B1</strain>
    </source>
</reference>
<accession>A0AAU6WEN8</accession>
<evidence type="ECO:0000313" key="3">
    <source>
        <dbReference type="EMBL" id="XAO46224.1"/>
    </source>
</evidence>